<evidence type="ECO:0000256" key="4">
    <source>
        <dbReference type="ARBA" id="ARBA00022475"/>
    </source>
</evidence>
<dbReference type="PANTHER" id="PTHR22911">
    <property type="entry name" value="ACYL-MALONYL CONDENSING ENZYME-RELATED"/>
    <property type="match status" value="1"/>
</dbReference>
<keyword evidence="3" id="KW-0813">Transport</keyword>
<feature type="transmembrane region" description="Helical" evidence="8">
    <location>
        <begin position="165"/>
        <end position="180"/>
    </location>
</feature>
<protein>
    <submittedName>
        <fullName evidence="10">EamA family transporter RarD</fullName>
    </submittedName>
</protein>
<feature type="transmembrane region" description="Helical" evidence="8">
    <location>
        <begin position="257"/>
        <end position="275"/>
    </location>
</feature>
<dbReference type="Proteomes" id="UP001150830">
    <property type="component" value="Unassembled WGS sequence"/>
</dbReference>
<organism evidence="10 11">
    <name type="scientific">Parathalassolituus penaei</name>
    <dbReference type="NCBI Taxonomy" id="2997323"/>
    <lineage>
        <taxon>Bacteria</taxon>
        <taxon>Pseudomonadati</taxon>
        <taxon>Pseudomonadota</taxon>
        <taxon>Gammaproteobacteria</taxon>
        <taxon>Oceanospirillales</taxon>
        <taxon>Oceanospirillaceae</taxon>
        <taxon>Parathalassolituus</taxon>
    </lineage>
</organism>
<comment type="caution">
    <text evidence="10">The sequence shown here is derived from an EMBL/GenBank/DDBJ whole genome shotgun (WGS) entry which is preliminary data.</text>
</comment>
<evidence type="ECO:0000313" key="11">
    <source>
        <dbReference type="Proteomes" id="UP001150830"/>
    </source>
</evidence>
<dbReference type="InterPro" id="IPR037185">
    <property type="entry name" value="EmrE-like"/>
</dbReference>
<evidence type="ECO:0000256" key="3">
    <source>
        <dbReference type="ARBA" id="ARBA00022448"/>
    </source>
</evidence>
<comment type="similarity">
    <text evidence="2">Belongs to the EamA transporter family.</text>
</comment>
<feature type="transmembrane region" description="Helical" evidence="8">
    <location>
        <begin position="141"/>
        <end position="159"/>
    </location>
</feature>
<evidence type="ECO:0000256" key="5">
    <source>
        <dbReference type="ARBA" id="ARBA00022692"/>
    </source>
</evidence>
<keyword evidence="7 8" id="KW-0472">Membrane</keyword>
<evidence type="ECO:0000256" key="2">
    <source>
        <dbReference type="ARBA" id="ARBA00007362"/>
    </source>
</evidence>
<dbReference type="GO" id="GO:0005886">
    <property type="term" value="C:plasma membrane"/>
    <property type="evidence" value="ECO:0007669"/>
    <property type="project" value="UniProtKB-SubCell"/>
</dbReference>
<evidence type="ECO:0000256" key="1">
    <source>
        <dbReference type="ARBA" id="ARBA00004651"/>
    </source>
</evidence>
<comment type="subcellular location">
    <subcellularLocation>
        <location evidence="1">Cell membrane</location>
        <topology evidence="1">Multi-pass membrane protein</topology>
    </subcellularLocation>
</comment>
<evidence type="ECO:0000313" key="10">
    <source>
        <dbReference type="EMBL" id="MCY0965398.1"/>
    </source>
</evidence>
<dbReference type="NCBIfam" id="TIGR00688">
    <property type="entry name" value="rarD"/>
    <property type="match status" value="1"/>
</dbReference>
<dbReference type="EMBL" id="JAPNOA010000026">
    <property type="protein sequence ID" value="MCY0965398.1"/>
    <property type="molecule type" value="Genomic_DNA"/>
</dbReference>
<gene>
    <name evidence="10" type="primary">rarD</name>
    <name evidence="10" type="ORF">OUO13_09385</name>
</gene>
<keyword evidence="11" id="KW-1185">Reference proteome</keyword>
<evidence type="ECO:0000259" key="9">
    <source>
        <dbReference type="Pfam" id="PF00892"/>
    </source>
</evidence>
<accession>A0A9X3EMI2</accession>
<keyword evidence="4" id="KW-1003">Cell membrane</keyword>
<sequence>MTDQTRAAVADGVDTRREFRHGIACALGAYGLWGVFPVYFKWLESVPAFEVLLHRVVWSVVFLLILVTMGKRWGAVMGVLRNKRMLGMLCLSSLMIAGNWLVFIWAVANGRILETSLGYFLNPLISIFMGMVFLSERLRPAQWAALALAGVGVVMQVVLFGSLPWVALALALTFGFYGLLRKQIAVDSILGLFVETLLLLPFALVGMVWFAQAGTLHFGNQGWHLDVLLALCGVVTSVPLLLFAGGARRLPLMMMGLLQYLGPTISFTLAVVVYGEHMDEGRLMTFVIIWAALAIFTLEGLQQRRRRKLMPA</sequence>
<dbReference type="AlphaFoldDB" id="A0A9X3EMI2"/>
<evidence type="ECO:0000256" key="8">
    <source>
        <dbReference type="SAM" id="Phobius"/>
    </source>
</evidence>
<dbReference type="SUPFAM" id="SSF103481">
    <property type="entry name" value="Multidrug resistance efflux transporter EmrE"/>
    <property type="match status" value="2"/>
</dbReference>
<dbReference type="InterPro" id="IPR004626">
    <property type="entry name" value="RarD"/>
</dbReference>
<feature type="transmembrane region" description="Helical" evidence="8">
    <location>
        <begin position="192"/>
        <end position="211"/>
    </location>
</feature>
<feature type="domain" description="EamA" evidence="9">
    <location>
        <begin position="22"/>
        <end position="155"/>
    </location>
</feature>
<evidence type="ECO:0000256" key="7">
    <source>
        <dbReference type="ARBA" id="ARBA00023136"/>
    </source>
</evidence>
<feature type="transmembrane region" description="Helical" evidence="8">
    <location>
        <begin position="85"/>
        <end position="105"/>
    </location>
</feature>
<dbReference type="InterPro" id="IPR000620">
    <property type="entry name" value="EamA_dom"/>
</dbReference>
<feature type="transmembrane region" description="Helical" evidence="8">
    <location>
        <begin position="21"/>
        <end position="40"/>
    </location>
</feature>
<reference evidence="10" key="1">
    <citation type="submission" date="2022-11" db="EMBL/GenBank/DDBJ databases">
        <title>Parathalassolutuus dongxingensis gen. nov., sp. nov., a novel member of family Oceanospirillaceae isolated from a coastal shrimp pond in Guangxi, China.</title>
        <authorList>
            <person name="Chen H."/>
        </authorList>
    </citation>
    <scope>NUCLEOTIDE SEQUENCE</scope>
    <source>
        <strain evidence="10">G-43</strain>
    </source>
</reference>
<keyword evidence="5 8" id="KW-0812">Transmembrane</keyword>
<dbReference type="PANTHER" id="PTHR22911:SF137">
    <property type="entry name" value="SOLUTE CARRIER FAMILY 35 MEMBER G2-RELATED"/>
    <property type="match status" value="1"/>
</dbReference>
<feature type="transmembrane region" description="Helical" evidence="8">
    <location>
        <begin position="117"/>
        <end position="134"/>
    </location>
</feature>
<keyword evidence="6 8" id="KW-1133">Transmembrane helix</keyword>
<dbReference type="RefSeq" id="WP_283173610.1">
    <property type="nucleotide sequence ID" value="NZ_JAPNOA010000026.1"/>
</dbReference>
<evidence type="ECO:0000256" key="6">
    <source>
        <dbReference type="ARBA" id="ARBA00022989"/>
    </source>
</evidence>
<dbReference type="Pfam" id="PF00892">
    <property type="entry name" value="EamA"/>
    <property type="match status" value="1"/>
</dbReference>
<proteinExistence type="inferred from homology"/>
<feature type="transmembrane region" description="Helical" evidence="8">
    <location>
        <begin position="52"/>
        <end position="73"/>
    </location>
</feature>
<feature type="transmembrane region" description="Helical" evidence="8">
    <location>
        <begin position="281"/>
        <end position="301"/>
    </location>
</feature>
<feature type="transmembrane region" description="Helical" evidence="8">
    <location>
        <begin position="223"/>
        <end position="245"/>
    </location>
</feature>
<name>A0A9X3EMI2_9GAMM</name>